<name>A0A7R9HX48_9NEOP</name>
<evidence type="ECO:0000313" key="1">
    <source>
        <dbReference type="EMBL" id="CAD7439343.1"/>
    </source>
</evidence>
<sequence>MIVWDVSKVRNNRKKYGWLFEKINYHNFYLIGRNILKNYKSIKNSCNYFELGRRGRGDRGSNLGRWWVCVCVFVYVDFTIDSLLVLTKIVNKVAWEEIRFVPEFNKKILDEKNTLLVSVFRSSSLTFTRSSSKDTFKRNKFIFIWYQSMFVIKAKYLTFQNKIKLTFNMIKNTAVQERWIETYKRNKQNMAFTMKRTTQFTLYIADNKEVSTMNVDV</sequence>
<dbReference type="AlphaFoldDB" id="A0A7R9HX48"/>
<reference evidence="1" key="1">
    <citation type="submission" date="2020-11" db="EMBL/GenBank/DDBJ databases">
        <authorList>
            <person name="Tran Van P."/>
        </authorList>
    </citation>
    <scope>NUCLEOTIDE SEQUENCE</scope>
</reference>
<gene>
    <name evidence="1" type="ORF">TBIB3V08_LOCUS1910</name>
</gene>
<organism evidence="1">
    <name type="scientific">Timema bartmani</name>
    <dbReference type="NCBI Taxonomy" id="61472"/>
    <lineage>
        <taxon>Eukaryota</taxon>
        <taxon>Metazoa</taxon>
        <taxon>Ecdysozoa</taxon>
        <taxon>Arthropoda</taxon>
        <taxon>Hexapoda</taxon>
        <taxon>Insecta</taxon>
        <taxon>Pterygota</taxon>
        <taxon>Neoptera</taxon>
        <taxon>Polyneoptera</taxon>
        <taxon>Phasmatodea</taxon>
        <taxon>Timematodea</taxon>
        <taxon>Timematoidea</taxon>
        <taxon>Timematidae</taxon>
        <taxon>Timema</taxon>
    </lineage>
</organism>
<protein>
    <submittedName>
        <fullName evidence="1">Uncharacterized protein</fullName>
    </submittedName>
</protein>
<proteinExistence type="predicted"/>
<accession>A0A7R9HX48</accession>
<dbReference type="EMBL" id="OD564659">
    <property type="protein sequence ID" value="CAD7439343.1"/>
    <property type="molecule type" value="Genomic_DNA"/>
</dbReference>